<dbReference type="InterPro" id="IPR036059">
    <property type="entry name" value="TldD/PmbA_sf"/>
</dbReference>
<dbReference type="GO" id="GO:0008237">
    <property type="term" value="F:metallopeptidase activity"/>
    <property type="evidence" value="ECO:0007669"/>
    <property type="project" value="InterPro"/>
</dbReference>
<dbReference type="SUPFAM" id="SSF111283">
    <property type="entry name" value="Putative modulator of DNA gyrase, PmbA/TldD"/>
    <property type="match status" value="1"/>
</dbReference>
<feature type="domain" description="Metalloprotease TldD/E C-terminal" evidence="3">
    <location>
        <begin position="310"/>
        <end position="556"/>
    </location>
</feature>
<evidence type="ECO:0000256" key="2">
    <source>
        <dbReference type="SAM" id="MobiDB-lite"/>
    </source>
</evidence>
<name>A0A7V8NRN1_9BACT</name>
<comment type="caution">
    <text evidence="4">The sequence shown here is derived from an EMBL/GenBank/DDBJ whole genome shotgun (WGS) entry which is preliminary data.</text>
</comment>
<accession>A0A7V8NRN1</accession>
<reference evidence="4" key="1">
    <citation type="submission" date="2020-06" db="EMBL/GenBank/DDBJ databases">
        <title>Legume-microbial interactions unlock mineral nutrients during tropical forest succession.</title>
        <authorList>
            <person name="Epihov D.Z."/>
        </authorList>
    </citation>
    <scope>NUCLEOTIDE SEQUENCE [LARGE SCALE GENOMIC DNA]</scope>
    <source>
        <strain evidence="4">Pan2503</strain>
    </source>
</reference>
<dbReference type="GO" id="GO:0006508">
    <property type="term" value="P:proteolysis"/>
    <property type="evidence" value="ECO:0007669"/>
    <property type="project" value="InterPro"/>
</dbReference>
<dbReference type="InterPro" id="IPR051463">
    <property type="entry name" value="Peptidase_U62_metallo"/>
</dbReference>
<dbReference type="Pfam" id="PF19289">
    <property type="entry name" value="PmbA_TldD_3rd"/>
    <property type="match status" value="1"/>
</dbReference>
<evidence type="ECO:0000313" key="4">
    <source>
        <dbReference type="EMBL" id="MBA0085945.1"/>
    </source>
</evidence>
<dbReference type="GO" id="GO:0005829">
    <property type="term" value="C:cytosol"/>
    <property type="evidence" value="ECO:0007669"/>
    <property type="project" value="TreeGrafter"/>
</dbReference>
<dbReference type="AlphaFoldDB" id="A0A7V8NRN1"/>
<evidence type="ECO:0000256" key="1">
    <source>
        <dbReference type="ARBA" id="ARBA00005836"/>
    </source>
</evidence>
<evidence type="ECO:0000313" key="5">
    <source>
        <dbReference type="Proteomes" id="UP000567293"/>
    </source>
</evidence>
<dbReference type="PANTHER" id="PTHR30624:SF4">
    <property type="entry name" value="METALLOPROTEASE TLDD"/>
    <property type="match status" value="1"/>
</dbReference>
<proteinExistence type="inferred from homology"/>
<dbReference type="EMBL" id="JACDQQ010001279">
    <property type="protein sequence ID" value="MBA0085945.1"/>
    <property type="molecule type" value="Genomic_DNA"/>
</dbReference>
<evidence type="ECO:0000259" key="3">
    <source>
        <dbReference type="Pfam" id="PF19289"/>
    </source>
</evidence>
<sequence length="582" mass="63548">MNANRSRWIPYLIGLSLLAGLALPLAPKALAYPPDAQAQRSPLLAALQAELDRSLKTYSAQDPPAYYIGYTVTDTQRVDVSGSNGALLNSSEARTRWLEVAVRAGSYQLDDTHKVGERQAQNENPIVAVPVDNDPEMLRRAAWLETDKQYRAAEEALIKIKTGKEVKVETAEGKAPDFSRERPQVSIGPQVSINVDRTPWEGKVRAYTKAFRESAAIINSIVTFSAQAQNVLQVTSEGTQLQFGQIRYRLELFIQGKAPDGMDIDRYYNFDWVDPRETPDDKAVYAAESTMRKELEGLVKAPIVDPTVGPALLTGRAAAVFFHEVFGHRAEGHRQKDVNEGQTFSKKVGEQILPPFLSITDDTTMRKLGGQDLLGYYQFDDEGVPAQRVTLVDHGVLKSFEMSRSPLVGFPNSNGHGRRQLGATPVSRQGNLIVQSSKTVSNADLRAKFIELIKAQHKPYGLLIDDIAGGFTFTGRGQPQAFQVQPLVVYEVFPDGRPDELVRGVDIVGTPLAALTKIVATGDTAEVFNGYCGAESGSVPVAAASPAILISEMEVQKKETSTDRPPILPPPAHDVVKTGGAK</sequence>
<dbReference type="InterPro" id="IPR045569">
    <property type="entry name" value="Metalloprtase-TldD/E_C"/>
</dbReference>
<keyword evidence="5" id="KW-1185">Reference proteome</keyword>
<dbReference type="Proteomes" id="UP000567293">
    <property type="component" value="Unassembled WGS sequence"/>
</dbReference>
<protein>
    <submittedName>
        <fullName evidence="4">Peptidase U62</fullName>
    </submittedName>
</protein>
<organism evidence="4 5">
    <name type="scientific">Candidatus Acidiferrum panamense</name>
    <dbReference type="NCBI Taxonomy" id="2741543"/>
    <lineage>
        <taxon>Bacteria</taxon>
        <taxon>Pseudomonadati</taxon>
        <taxon>Acidobacteriota</taxon>
        <taxon>Terriglobia</taxon>
        <taxon>Candidatus Acidiferrales</taxon>
        <taxon>Candidatus Acidiferrum</taxon>
    </lineage>
</organism>
<dbReference type="PANTHER" id="PTHR30624">
    <property type="entry name" value="UNCHARACTERIZED PROTEIN TLDD AND PMBA"/>
    <property type="match status" value="1"/>
</dbReference>
<gene>
    <name evidence="4" type="ORF">HRJ53_13180</name>
</gene>
<feature type="region of interest" description="Disordered" evidence="2">
    <location>
        <begin position="555"/>
        <end position="582"/>
    </location>
</feature>
<comment type="similarity">
    <text evidence="1">Belongs to the peptidase U62 family.</text>
</comment>